<accession>A0A371IV07</accession>
<feature type="transmembrane region" description="Helical" evidence="1">
    <location>
        <begin position="242"/>
        <end position="268"/>
    </location>
</feature>
<dbReference type="EMBL" id="NOJZ02000004">
    <property type="protein sequence ID" value="RDY24322.1"/>
    <property type="molecule type" value="Genomic_DNA"/>
</dbReference>
<feature type="transmembrane region" description="Helical" evidence="1">
    <location>
        <begin position="12"/>
        <end position="30"/>
    </location>
</feature>
<feature type="transmembrane region" description="Helical" evidence="1">
    <location>
        <begin position="109"/>
        <end position="131"/>
    </location>
</feature>
<dbReference type="AlphaFoldDB" id="A0A371IV07"/>
<name>A0A371IV07_9FIRM</name>
<dbReference type="Proteomes" id="UP000243494">
    <property type="component" value="Unassembled WGS sequence"/>
</dbReference>
<keyword evidence="1" id="KW-0472">Membrane</keyword>
<protein>
    <submittedName>
        <fullName evidence="2">Uncharacterized protein</fullName>
    </submittedName>
</protein>
<evidence type="ECO:0000313" key="3">
    <source>
        <dbReference type="Proteomes" id="UP000243494"/>
    </source>
</evidence>
<keyword evidence="1" id="KW-1133">Transmembrane helix</keyword>
<feature type="transmembrane region" description="Helical" evidence="1">
    <location>
        <begin position="36"/>
        <end position="57"/>
    </location>
</feature>
<keyword evidence="3" id="KW-1185">Reference proteome</keyword>
<sequence>MILSTLKCSLFFTIYTIGIFIIFGVIYRFIEKKNSFYIQSVFGFNGILFTGIIGTPLHELGHYIMCLIFNHKVTRVELFRPSACKIDGVLGFVSHSYNKNSLYQQIGNFFIGIAPLIFGSLTLILSFKILLPDMFLTLNIYKSINLINQNNVEVFFTYLYKTLLLLSNELFNFSNLLNFKFWIFLFLSSSITTHMSLSKKDLQNSISGIVSIFLVSFGLCIVSDLLNINLLSFQSFLLKYNLYLASILILGLLFALITLLISYTFYFIKRKNI</sequence>
<keyword evidence="1" id="KW-0812">Transmembrane</keyword>
<gene>
    <name evidence="2" type="ORF">CHF27_004360</name>
</gene>
<feature type="transmembrane region" description="Helical" evidence="1">
    <location>
        <begin position="209"/>
        <end position="230"/>
    </location>
</feature>
<comment type="caution">
    <text evidence="2">The sequence shown here is derived from an EMBL/GenBank/DDBJ whole genome shotgun (WGS) entry which is preliminary data.</text>
</comment>
<feature type="transmembrane region" description="Helical" evidence="1">
    <location>
        <begin position="179"/>
        <end position="197"/>
    </location>
</feature>
<proteinExistence type="predicted"/>
<organism evidence="2 3">
    <name type="scientific">Romboutsia maritimum</name>
    <dbReference type="NCBI Taxonomy" id="2020948"/>
    <lineage>
        <taxon>Bacteria</taxon>
        <taxon>Bacillati</taxon>
        <taxon>Bacillota</taxon>
        <taxon>Clostridia</taxon>
        <taxon>Peptostreptococcales</taxon>
        <taxon>Peptostreptococcaceae</taxon>
        <taxon>Romboutsia</taxon>
    </lineage>
</organism>
<reference evidence="2 3" key="1">
    <citation type="journal article" date="2017" name="Genome Announc.">
        <title>Draft Genome Sequence of Romboutsia maritimum sp. nov. Strain CCRI-22766(T), Isolated from Coastal Estuarine Mud.</title>
        <authorList>
            <person name="Maheux A.F."/>
            <person name="Boudreau D.K."/>
            <person name="Berube E."/>
            <person name="Boissinot M."/>
            <person name="Raymond F."/>
            <person name="Brodeur S."/>
            <person name="Corbeil J."/>
            <person name="Brightwell G."/>
            <person name="Broda D."/>
            <person name="Omar R.F."/>
            <person name="Bergeron M.G."/>
        </authorList>
    </citation>
    <scope>NUCLEOTIDE SEQUENCE [LARGE SCALE GENOMIC DNA]</scope>
    <source>
        <strain evidence="2 3">CCRI-22766</strain>
    </source>
</reference>
<evidence type="ECO:0000313" key="2">
    <source>
        <dbReference type="EMBL" id="RDY24322.1"/>
    </source>
</evidence>
<evidence type="ECO:0000256" key="1">
    <source>
        <dbReference type="SAM" id="Phobius"/>
    </source>
</evidence>
<dbReference type="OrthoDB" id="258743at2"/>
<dbReference type="RefSeq" id="WP_095406076.1">
    <property type="nucleotide sequence ID" value="NZ_NOJZ02000004.1"/>
</dbReference>